<proteinExistence type="predicted"/>
<keyword evidence="1" id="KW-0812">Transmembrane</keyword>
<reference evidence="2 3" key="1">
    <citation type="submission" date="2019-06" db="EMBL/GenBank/DDBJ databases">
        <title>Whole genome shotgun sequence of Streptomyces spinoverrucosus NBRC 14228.</title>
        <authorList>
            <person name="Hosoyama A."/>
            <person name="Uohara A."/>
            <person name="Ohji S."/>
            <person name="Ichikawa N."/>
        </authorList>
    </citation>
    <scope>NUCLEOTIDE SEQUENCE [LARGE SCALE GENOMIC DNA]</scope>
    <source>
        <strain evidence="2 3">NBRC 14228</strain>
    </source>
</reference>
<sequence>MSALNPVPARPARRREVVLRIALPNVPACTATLGTGSVGAALVHGTIPAASPLVWPLVVLALGAMAYDVGLRALPSAPADLAAGRQRGPSRPG</sequence>
<evidence type="ECO:0000313" key="2">
    <source>
        <dbReference type="EMBL" id="GEC10565.1"/>
    </source>
</evidence>
<dbReference type="RefSeq" id="WP_167529865.1">
    <property type="nucleotide sequence ID" value="NZ_BJND01000121.1"/>
</dbReference>
<evidence type="ECO:0000313" key="3">
    <source>
        <dbReference type="Proteomes" id="UP000317881"/>
    </source>
</evidence>
<dbReference type="Proteomes" id="UP000317881">
    <property type="component" value="Unassembled WGS sequence"/>
</dbReference>
<accession>A0A4Y3VWS0</accession>
<keyword evidence="1" id="KW-1133">Transmembrane helix</keyword>
<feature type="transmembrane region" description="Helical" evidence="1">
    <location>
        <begin position="21"/>
        <end position="43"/>
    </location>
</feature>
<gene>
    <name evidence="2" type="ORF">SSP24_82200</name>
</gene>
<comment type="caution">
    <text evidence="2">The sequence shown here is derived from an EMBL/GenBank/DDBJ whole genome shotgun (WGS) entry which is preliminary data.</text>
</comment>
<keyword evidence="1" id="KW-0472">Membrane</keyword>
<name>A0A4Y3VWS0_9ACTN</name>
<evidence type="ECO:0000256" key="1">
    <source>
        <dbReference type="SAM" id="Phobius"/>
    </source>
</evidence>
<feature type="transmembrane region" description="Helical" evidence="1">
    <location>
        <begin position="49"/>
        <end position="67"/>
    </location>
</feature>
<protein>
    <submittedName>
        <fullName evidence="2">Uncharacterized protein</fullName>
    </submittedName>
</protein>
<keyword evidence="3" id="KW-1185">Reference proteome</keyword>
<dbReference type="AlphaFoldDB" id="A0A4Y3VWS0"/>
<organism evidence="2 3">
    <name type="scientific">Streptomyces spinoverrucosus</name>
    <dbReference type="NCBI Taxonomy" id="284043"/>
    <lineage>
        <taxon>Bacteria</taxon>
        <taxon>Bacillati</taxon>
        <taxon>Actinomycetota</taxon>
        <taxon>Actinomycetes</taxon>
        <taxon>Kitasatosporales</taxon>
        <taxon>Streptomycetaceae</taxon>
        <taxon>Streptomyces</taxon>
    </lineage>
</organism>
<dbReference type="EMBL" id="BJND01000121">
    <property type="protein sequence ID" value="GEC10565.1"/>
    <property type="molecule type" value="Genomic_DNA"/>
</dbReference>